<reference evidence="1 2" key="1">
    <citation type="submission" date="2021-02" db="EMBL/GenBank/DDBJ databases">
        <title>Characterization of Marinitoga sp. nov. str. BP5-C20A.</title>
        <authorList>
            <person name="Erauso G."/>
            <person name="Postec A."/>
        </authorList>
    </citation>
    <scope>NUCLEOTIDE SEQUENCE [LARGE SCALE GENOMIC DNA]</scope>
    <source>
        <strain evidence="1 2">BP5-C20A</strain>
    </source>
</reference>
<keyword evidence="2" id="KW-1185">Reference proteome</keyword>
<evidence type="ECO:0000313" key="1">
    <source>
        <dbReference type="EMBL" id="WGS64514.1"/>
    </source>
</evidence>
<accession>A0ABY8PPG2</accession>
<evidence type="ECO:0000313" key="2">
    <source>
        <dbReference type="Proteomes" id="UP001232493"/>
    </source>
</evidence>
<name>A0ABY8PPG2_9BACT</name>
<organism evidence="1 2">
    <name type="scientific">Marinitoga aeolica</name>
    <dbReference type="NCBI Taxonomy" id="2809031"/>
    <lineage>
        <taxon>Bacteria</taxon>
        <taxon>Thermotogati</taxon>
        <taxon>Thermotogota</taxon>
        <taxon>Thermotogae</taxon>
        <taxon>Petrotogales</taxon>
        <taxon>Petrotogaceae</taxon>
        <taxon>Marinitoga</taxon>
    </lineage>
</organism>
<sequence>MDKKNFIKRIFLVFFPGNSIRIYIKNDVLKAKIKNFKGKEIELISPKYDFSLGENVTLESIFEGAYYQAEFQIKDIKDFGQNEVMVSLNLVSTFKIKNKRINERHYISIPVLIEDNYKGLIWDLNENFLGVVVLNEYLSIIKKSLSVKLSIVDFNIVFHGTIAKIRQEFFNLSKFIYEIKILQDPTGLFGQYLEYISGKNFFENKKNPEVQPDE</sequence>
<dbReference type="Proteomes" id="UP001232493">
    <property type="component" value="Chromosome"/>
</dbReference>
<evidence type="ECO:0008006" key="3">
    <source>
        <dbReference type="Google" id="ProtNLM"/>
    </source>
</evidence>
<dbReference type="EMBL" id="CP069362">
    <property type="protein sequence ID" value="WGS64514.1"/>
    <property type="molecule type" value="Genomic_DNA"/>
</dbReference>
<gene>
    <name evidence="1" type="ORF">JRV97_09075</name>
</gene>
<proteinExistence type="predicted"/>
<dbReference type="RefSeq" id="WP_280998228.1">
    <property type="nucleotide sequence ID" value="NZ_CP069362.1"/>
</dbReference>
<protein>
    <recommendedName>
        <fullName evidence="3">PilZ domain-containing protein</fullName>
    </recommendedName>
</protein>